<dbReference type="CDD" id="cd09274">
    <property type="entry name" value="RNase_HI_RT_Ty3"/>
    <property type="match status" value="1"/>
</dbReference>
<evidence type="ECO:0000256" key="16">
    <source>
        <dbReference type="PROSITE-ProRule" id="PRU00047"/>
    </source>
</evidence>
<dbReference type="SMART" id="SM00343">
    <property type="entry name" value="ZnF_C2HC"/>
    <property type="match status" value="1"/>
</dbReference>
<feature type="region of interest" description="Disordered" evidence="17">
    <location>
        <begin position="286"/>
        <end position="330"/>
    </location>
</feature>
<dbReference type="Pfam" id="PF03732">
    <property type="entry name" value="Retrotrans_gag"/>
    <property type="match status" value="1"/>
</dbReference>
<evidence type="ECO:0000313" key="21">
    <source>
        <dbReference type="EMBL" id="AAL75746.1"/>
    </source>
</evidence>
<keyword evidence="14" id="KW-0238">DNA-binding</keyword>
<dbReference type="InterPro" id="IPR000477">
    <property type="entry name" value="RT_dom"/>
</dbReference>
<evidence type="ECO:0000256" key="8">
    <source>
        <dbReference type="ARBA" id="ARBA00022759"/>
    </source>
</evidence>
<evidence type="ECO:0000259" key="20">
    <source>
        <dbReference type="PROSITE" id="PS50994"/>
    </source>
</evidence>
<dbReference type="InterPro" id="IPR036875">
    <property type="entry name" value="Znf_CCHC_sf"/>
</dbReference>
<dbReference type="PANTHER" id="PTHR37984">
    <property type="entry name" value="PROTEIN CBG26694"/>
    <property type="match status" value="1"/>
</dbReference>
<dbReference type="InterPro" id="IPR043502">
    <property type="entry name" value="DNA/RNA_pol_sf"/>
</dbReference>
<dbReference type="SUPFAM" id="SSF56672">
    <property type="entry name" value="DNA/RNA polymerases"/>
    <property type="match status" value="1"/>
</dbReference>
<dbReference type="SUPFAM" id="SSF57756">
    <property type="entry name" value="Retrovirus zinc finger-like domains"/>
    <property type="match status" value="1"/>
</dbReference>
<dbReference type="PROSITE" id="PS50994">
    <property type="entry name" value="INTEGRASE"/>
    <property type="match status" value="1"/>
</dbReference>
<keyword evidence="12" id="KW-0695">RNA-directed DNA polymerase</keyword>
<dbReference type="InterPro" id="IPR041373">
    <property type="entry name" value="RT_RNaseH"/>
</dbReference>
<dbReference type="InterPro" id="IPR001969">
    <property type="entry name" value="Aspartic_peptidase_AS"/>
</dbReference>
<dbReference type="GO" id="GO:0004519">
    <property type="term" value="F:endonuclease activity"/>
    <property type="evidence" value="ECO:0007669"/>
    <property type="project" value="UniProtKB-KW"/>
</dbReference>
<keyword evidence="9" id="KW-0378">Hydrolase</keyword>
<evidence type="ECO:0000256" key="15">
    <source>
        <dbReference type="ARBA" id="ARBA00023172"/>
    </source>
</evidence>
<dbReference type="SUPFAM" id="SSF50630">
    <property type="entry name" value="Acid proteases"/>
    <property type="match status" value="1"/>
</dbReference>
<dbReference type="Pfam" id="PF00078">
    <property type="entry name" value="RVT_1"/>
    <property type="match status" value="1"/>
</dbReference>
<evidence type="ECO:0000259" key="18">
    <source>
        <dbReference type="PROSITE" id="PS50158"/>
    </source>
</evidence>
<dbReference type="GO" id="GO:0003677">
    <property type="term" value="F:DNA binding"/>
    <property type="evidence" value="ECO:0007669"/>
    <property type="project" value="UniProtKB-KW"/>
</dbReference>
<dbReference type="GO" id="GO:0008270">
    <property type="term" value="F:zinc ion binding"/>
    <property type="evidence" value="ECO:0007669"/>
    <property type="project" value="UniProtKB-KW"/>
</dbReference>
<dbReference type="Gene3D" id="4.10.60.10">
    <property type="entry name" value="Zinc finger, CCHC-type"/>
    <property type="match status" value="1"/>
</dbReference>
<dbReference type="FunFam" id="3.30.70.270:FF:000003">
    <property type="entry name" value="Transposon Ty3-G Gag-Pol polyprotein"/>
    <property type="match status" value="1"/>
</dbReference>
<dbReference type="PROSITE" id="PS50175">
    <property type="entry name" value="ASP_PROT_RETROV"/>
    <property type="match status" value="1"/>
</dbReference>
<dbReference type="GO" id="GO:0003887">
    <property type="term" value="F:DNA-directed DNA polymerase activity"/>
    <property type="evidence" value="ECO:0007669"/>
    <property type="project" value="UniProtKB-KW"/>
</dbReference>
<evidence type="ECO:0000256" key="6">
    <source>
        <dbReference type="ARBA" id="ARBA00022723"/>
    </source>
</evidence>
<dbReference type="FunFam" id="3.10.10.10:FF:000007">
    <property type="entry name" value="Retrovirus-related Pol polyprotein from transposon 17.6-like Protein"/>
    <property type="match status" value="1"/>
</dbReference>
<feature type="compositionally biased region" description="Low complexity" evidence="17">
    <location>
        <begin position="299"/>
        <end position="326"/>
    </location>
</feature>
<dbReference type="InterPro" id="IPR056924">
    <property type="entry name" value="SH3_Tf2-1"/>
</dbReference>
<keyword evidence="10" id="KW-0460">Magnesium</keyword>
<name>A0A5S6RB77_ORYSJ</name>
<keyword evidence="11" id="KW-0229">DNA integration</keyword>
<evidence type="ECO:0000256" key="1">
    <source>
        <dbReference type="ARBA" id="ARBA00012493"/>
    </source>
</evidence>
<organism evidence="21 22">
    <name type="scientific">Oryza sativa subsp. japonica</name>
    <name type="common">Rice</name>
    <dbReference type="NCBI Taxonomy" id="39947"/>
    <lineage>
        <taxon>Eukaryota</taxon>
        <taxon>Viridiplantae</taxon>
        <taxon>Streptophyta</taxon>
        <taxon>Embryophyta</taxon>
        <taxon>Tracheophyta</taxon>
        <taxon>Spermatophyta</taxon>
        <taxon>Magnoliopsida</taxon>
        <taxon>Liliopsida</taxon>
        <taxon>Poales</taxon>
        <taxon>Poaceae</taxon>
        <taxon>BOP clade</taxon>
        <taxon>Oryzoideae</taxon>
        <taxon>Oryzeae</taxon>
        <taxon>Oryzinae</taxon>
        <taxon>Oryza</taxon>
        <taxon>Oryza sativa</taxon>
    </lineage>
</organism>
<dbReference type="PANTHER" id="PTHR37984:SF5">
    <property type="entry name" value="PROTEIN NYNRIN-LIKE"/>
    <property type="match status" value="1"/>
</dbReference>
<dbReference type="InterPro" id="IPR001995">
    <property type="entry name" value="Peptidase_A2_cat"/>
</dbReference>
<evidence type="ECO:0000256" key="3">
    <source>
        <dbReference type="ARBA" id="ARBA00022679"/>
    </source>
</evidence>
<keyword evidence="6" id="KW-0479">Metal-binding</keyword>
<evidence type="ECO:0000256" key="2">
    <source>
        <dbReference type="ARBA" id="ARBA00022670"/>
    </source>
</evidence>
<evidence type="ECO:0000256" key="11">
    <source>
        <dbReference type="ARBA" id="ARBA00022908"/>
    </source>
</evidence>
<dbReference type="InterPro" id="IPR036397">
    <property type="entry name" value="RNaseH_sf"/>
</dbReference>
<keyword evidence="3" id="KW-0808">Transferase</keyword>
<dbReference type="FunFam" id="3.30.420.10:FF:000032">
    <property type="entry name" value="Retrovirus-related Pol polyprotein from transposon 297-like Protein"/>
    <property type="match status" value="1"/>
</dbReference>
<feature type="compositionally biased region" description="Polar residues" evidence="17">
    <location>
        <begin position="286"/>
        <end position="298"/>
    </location>
</feature>
<keyword evidence="13" id="KW-0239">DNA-directed DNA polymerase</keyword>
<dbReference type="Pfam" id="PF08284">
    <property type="entry name" value="RVP_2"/>
    <property type="match status" value="1"/>
</dbReference>
<reference evidence="22" key="2">
    <citation type="journal article" date="2008" name="Nucleic Acids Res.">
        <title>The rice annotation project database (RAP-DB): 2008 update.</title>
        <authorList>
            <consortium name="The rice annotation project (RAP)"/>
        </authorList>
    </citation>
    <scope>GENOME REANNOTATION</scope>
    <source>
        <strain evidence="22">cv. Nipponbare</strain>
    </source>
</reference>
<evidence type="ECO:0000256" key="9">
    <source>
        <dbReference type="ARBA" id="ARBA00022801"/>
    </source>
</evidence>
<dbReference type="InterPro" id="IPR043128">
    <property type="entry name" value="Rev_trsase/Diguanyl_cyclase"/>
</dbReference>
<feature type="domain" description="Peptidase A2" evidence="19">
    <location>
        <begin position="360"/>
        <end position="439"/>
    </location>
</feature>
<dbReference type="Pfam" id="PF00098">
    <property type="entry name" value="zf-CCHC"/>
    <property type="match status" value="1"/>
</dbReference>
<evidence type="ECO:0000259" key="19">
    <source>
        <dbReference type="PROSITE" id="PS50175"/>
    </source>
</evidence>
<evidence type="ECO:0000256" key="14">
    <source>
        <dbReference type="ARBA" id="ARBA00023125"/>
    </source>
</evidence>
<reference evidence="22" key="1">
    <citation type="journal article" date="2005" name="Nature">
        <title>The map-based sequence of the rice genome.</title>
        <authorList>
            <consortium name="International rice genome sequencing project (IRGSP)"/>
            <person name="Matsumoto T."/>
            <person name="Wu J."/>
            <person name="Kanamori H."/>
            <person name="Katayose Y."/>
            <person name="Fujisawa M."/>
            <person name="Namiki N."/>
            <person name="Mizuno H."/>
            <person name="Yamamoto K."/>
            <person name="Antonio B.A."/>
            <person name="Baba T."/>
            <person name="Sakata K."/>
            <person name="Nagamura Y."/>
            <person name="Aoki H."/>
            <person name="Arikawa K."/>
            <person name="Arita K."/>
            <person name="Bito T."/>
            <person name="Chiden Y."/>
            <person name="Fujitsuka N."/>
            <person name="Fukunaka R."/>
            <person name="Hamada M."/>
            <person name="Harada C."/>
            <person name="Hayashi A."/>
            <person name="Hijishita S."/>
            <person name="Honda M."/>
            <person name="Hosokawa S."/>
            <person name="Ichikawa Y."/>
            <person name="Idonuma A."/>
            <person name="Iijima M."/>
            <person name="Ikeda M."/>
            <person name="Ikeno M."/>
            <person name="Ito K."/>
            <person name="Ito S."/>
            <person name="Ito T."/>
            <person name="Ito Y."/>
            <person name="Ito Y."/>
            <person name="Iwabuchi A."/>
            <person name="Kamiya K."/>
            <person name="Karasawa W."/>
            <person name="Kurita K."/>
            <person name="Katagiri S."/>
            <person name="Kikuta A."/>
            <person name="Kobayashi H."/>
            <person name="Kobayashi N."/>
            <person name="Machita K."/>
            <person name="Maehara T."/>
            <person name="Masukawa M."/>
            <person name="Mizubayashi T."/>
            <person name="Mukai Y."/>
            <person name="Nagasaki H."/>
            <person name="Nagata Y."/>
            <person name="Naito S."/>
            <person name="Nakashima M."/>
            <person name="Nakama Y."/>
            <person name="Nakamichi Y."/>
            <person name="Nakamura M."/>
            <person name="Meguro A."/>
            <person name="Negishi M."/>
            <person name="Ohta I."/>
            <person name="Ohta T."/>
            <person name="Okamoto M."/>
            <person name="Ono N."/>
            <person name="Saji S."/>
            <person name="Sakaguchi M."/>
            <person name="Sakai K."/>
            <person name="Shibata M."/>
            <person name="Shimokawa T."/>
            <person name="Song J."/>
            <person name="Takazaki Y."/>
            <person name="Terasawa K."/>
            <person name="Tsugane M."/>
            <person name="Tsuji K."/>
            <person name="Ueda S."/>
            <person name="Waki K."/>
            <person name="Yamagata H."/>
            <person name="Yamamoto M."/>
            <person name="Yamamoto S."/>
            <person name="Yamane H."/>
            <person name="Yoshiki S."/>
            <person name="Yoshihara R."/>
            <person name="Yukawa K."/>
            <person name="Zhong H."/>
            <person name="Yano M."/>
            <person name="Yuan Q."/>
            <person name="Ouyang S."/>
            <person name="Liu J."/>
            <person name="Jones K.M."/>
            <person name="Gansberger K."/>
            <person name="Moffat K."/>
            <person name="Hill J."/>
            <person name="Bera J."/>
            <person name="Fadrosh D."/>
            <person name="Jin S."/>
            <person name="Johri S."/>
            <person name="Kim M."/>
            <person name="Overton L."/>
            <person name="Reardon M."/>
            <person name="Tsitrin T."/>
            <person name="Vuong H."/>
            <person name="Weaver B."/>
            <person name="Ciecko A."/>
            <person name="Tallon L."/>
            <person name="Jackson J."/>
            <person name="Pai G."/>
            <person name="Aken S.V."/>
            <person name="Utterback T."/>
            <person name="Reidmuller S."/>
            <person name="Feldblyum T."/>
            <person name="Hsiao J."/>
            <person name="Zismann V."/>
            <person name="Iobst S."/>
            <person name="de Vazeille A.R."/>
            <person name="Buell C.R."/>
            <person name="Ying K."/>
            <person name="Li Y."/>
            <person name="Lu T."/>
            <person name="Huang Y."/>
            <person name="Zhao Q."/>
            <person name="Feng Q."/>
            <person name="Zhang L."/>
            <person name="Zhu J."/>
            <person name="Weng Q."/>
            <person name="Mu J."/>
            <person name="Lu Y."/>
            <person name="Fan D."/>
            <person name="Liu Y."/>
            <person name="Guan J."/>
            <person name="Zhang Y."/>
            <person name="Yu S."/>
            <person name="Liu X."/>
            <person name="Zhang Y."/>
            <person name="Hong G."/>
            <person name="Han B."/>
            <person name="Choisne N."/>
            <person name="Demange N."/>
            <person name="Orjeda G."/>
            <person name="Samain S."/>
            <person name="Cattolico L."/>
            <person name="Pelletier E."/>
            <person name="Couloux A."/>
            <person name="Segurens B."/>
            <person name="Wincker P."/>
            <person name="D'Hont A."/>
            <person name="Scarpelli C."/>
            <person name="Weissenbach J."/>
            <person name="Salanoubat M."/>
            <person name="Quetier F."/>
            <person name="Yu Y."/>
            <person name="Kim H.R."/>
            <person name="Rambo T."/>
            <person name="Currie J."/>
            <person name="Collura K."/>
            <person name="Luo M."/>
            <person name="Yang T."/>
            <person name="Ammiraju J.S.S."/>
            <person name="Engler F."/>
            <person name="Soderlund C."/>
            <person name="Wing R.A."/>
            <person name="Palmer L.E."/>
            <person name="de la Bastide M."/>
            <person name="Spiegel L."/>
            <person name="Nascimento L."/>
            <person name="Zutavern T."/>
            <person name="O'Shaughnessy A."/>
            <person name="Dike S."/>
            <person name="Dedhia N."/>
            <person name="Preston R."/>
            <person name="Balija V."/>
            <person name="McCombie W.R."/>
            <person name="Chow T."/>
            <person name="Chen H."/>
            <person name="Chung M."/>
            <person name="Chen C."/>
            <person name="Shaw J."/>
            <person name="Wu H."/>
            <person name="Hsiao K."/>
            <person name="Chao Y."/>
            <person name="Chu M."/>
            <person name="Cheng C."/>
            <person name="Hour A."/>
            <person name="Lee P."/>
            <person name="Lin S."/>
            <person name="Lin Y."/>
            <person name="Liou J."/>
            <person name="Liu S."/>
            <person name="Hsing Y."/>
            <person name="Raghuvanshi S."/>
            <person name="Mohanty A."/>
            <person name="Bharti A.K."/>
            <person name="Gaur A."/>
            <person name="Gupta V."/>
            <person name="Kumar D."/>
            <person name="Ravi V."/>
            <person name="Vij S."/>
            <person name="Kapur A."/>
            <person name="Khurana P."/>
            <person name="Khurana P."/>
            <person name="Khurana J.P."/>
            <person name="Tyagi A.K."/>
            <person name="Gaikwad K."/>
            <person name="Singh A."/>
            <person name="Dalal V."/>
            <person name="Srivastava S."/>
            <person name="Dixit A."/>
            <person name="Pal A.K."/>
            <person name="Ghazi I.A."/>
            <person name="Yadav M."/>
            <person name="Pandit A."/>
            <person name="Bhargava A."/>
            <person name="Sureshbabu K."/>
            <person name="Batra K."/>
            <person name="Sharma T.R."/>
            <person name="Mohapatra T."/>
            <person name="Singh N.K."/>
            <person name="Messing J."/>
            <person name="Nelson A.B."/>
            <person name="Fuks G."/>
            <person name="Kavchok S."/>
            <person name="Keizer G."/>
            <person name="Linton E."/>
            <person name="Llaca V."/>
            <person name="Song R."/>
            <person name="Tanyolac B."/>
            <person name="Young S."/>
            <person name="Ho-Il K."/>
            <person name="Hahn J.H."/>
            <person name="Sangsakoo G."/>
            <person name="Vanavichit A."/>
            <person name="de Mattos Luiz.A.T."/>
            <person name="Zimmer P.D."/>
            <person name="Malone G."/>
            <person name="Dellagostin O."/>
            <person name="de Oliveira A.C."/>
            <person name="Bevan M."/>
            <person name="Bancroft I."/>
            <person name="Minx P."/>
            <person name="Cordum H."/>
            <person name="Wilson R."/>
            <person name="Cheng Z."/>
            <person name="Jin W."/>
            <person name="Jiang J."/>
            <person name="Leong S.A."/>
            <person name="Iwama H."/>
            <person name="Gojobori T."/>
            <person name="Itoh T."/>
            <person name="Niimura Y."/>
            <person name="Fujii Y."/>
            <person name="Habara T."/>
            <person name="Sakai H."/>
            <person name="Sato Y."/>
            <person name="Wilson G."/>
            <person name="Kumar K."/>
            <person name="McCouch S."/>
            <person name="Juretic N."/>
            <person name="Hoen D."/>
            <person name="Wright S."/>
            <person name="Bruskiewich R."/>
            <person name="Bureau T."/>
            <person name="Miyao A."/>
            <person name="Hirochika H."/>
            <person name="Nishikawa T."/>
            <person name="Kadowaki K."/>
            <person name="Sugiura M."/>
            <person name="Burr B."/>
            <person name="Sasaki T."/>
        </authorList>
    </citation>
    <scope>NUCLEOTIDE SEQUENCE [LARGE SCALE GENOMIC DNA]</scope>
    <source>
        <strain evidence="22">cv. Nipponbare</strain>
    </source>
</reference>
<dbReference type="EMBL" id="AC091724">
    <property type="protein sequence ID" value="AAL75746.1"/>
    <property type="molecule type" value="Genomic_DNA"/>
</dbReference>
<evidence type="ECO:0000256" key="4">
    <source>
        <dbReference type="ARBA" id="ARBA00022695"/>
    </source>
</evidence>
<keyword evidence="4" id="KW-0548">Nucleotidyltransferase</keyword>
<accession>A0A5S6RB77</accession>
<evidence type="ECO:0000256" key="10">
    <source>
        <dbReference type="ARBA" id="ARBA00022842"/>
    </source>
</evidence>
<dbReference type="Pfam" id="PF17921">
    <property type="entry name" value="Integrase_H2C2"/>
    <property type="match status" value="1"/>
</dbReference>
<dbReference type="Gene3D" id="3.10.10.10">
    <property type="entry name" value="HIV Type 1 Reverse Transcriptase, subunit A, domain 1"/>
    <property type="match status" value="2"/>
</dbReference>
<dbReference type="InterPro" id="IPR001584">
    <property type="entry name" value="Integrase_cat-core"/>
</dbReference>
<evidence type="ECO:0000256" key="17">
    <source>
        <dbReference type="SAM" id="MobiDB-lite"/>
    </source>
</evidence>
<dbReference type="Gene3D" id="2.40.70.10">
    <property type="entry name" value="Acid Proteases"/>
    <property type="match status" value="1"/>
</dbReference>
<dbReference type="Gene3D" id="1.10.340.70">
    <property type="match status" value="1"/>
</dbReference>
<dbReference type="InterPro" id="IPR012337">
    <property type="entry name" value="RNaseH-like_sf"/>
</dbReference>
<evidence type="ECO:0000256" key="12">
    <source>
        <dbReference type="ARBA" id="ARBA00022918"/>
    </source>
</evidence>
<dbReference type="GO" id="GO:0003964">
    <property type="term" value="F:RNA-directed DNA polymerase activity"/>
    <property type="evidence" value="ECO:0007669"/>
    <property type="project" value="UniProtKB-KW"/>
</dbReference>
<dbReference type="Gene3D" id="3.30.420.10">
    <property type="entry name" value="Ribonuclease H-like superfamily/Ribonuclease H"/>
    <property type="match status" value="1"/>
</dbReference>
<dbReference type="Pfam" id="PF17917">
    <property type="entry name" value="RT_RNaseH"/>
    <property type="match status" value="1"/>
</dbReference>
<dbReference type="PROSITE" id="PS50158">
    <property type="entry name" value="ZF_CCHC"/>
    <property type="match status" value="1"/>
</dbReference>
<feature type="compositionally biased region" description="Basic and acidic residues" evidence="17">
    <location>
        <begin position="20"/>
        <end position="36"/>
    </location>
</feature>
<dbReference type="InterPro" id="IPR021109">
    <property type="entry name" value="Peptidase_aspartic_dom_sf"/>
</dbReference>
<keyword evidence="15" id="KW-0233">DNA recombination</keyword>
<evidence type="ECO:0000256" key="13">
    <source>
        <dbReference type="ARBA" id="ARBA00022932"/>
    </source>
</evidence>
<dbReference type="EC" id="2.7.7.49" evidence="1"/>
<dbReference type="InterPro" id="IPR041588">
    <property type="entry name" value="Integrase_H2C2"/>
</dbReference>
<dbReference type="PROSITE" id="PS00141">
    <property type="entry name" value="ASP_PROTEASE"/>
    <property type="match status" value="1"/>
</dbReference>
<dbReference type="InterPro" id="IPR005162">
    <property type="entry name" value="Retrotrans_gag_dom"/>
</dbReference>
<dbReference type="Pfam" id="PF24626">
    <property type="entry name" value="SH3_Tf2-1"/>
    <property type="match status" value="1"/>
</dbReference>
<keyword evidence="2" id="KW-0645">Protease</keyword>
<gene>
    <name evidence="21" type="ORF">OSJNBa0004E08.19</name>
</gene>
<feature type="region of interest" description="Disordered" evidence="17">
    <location>
        <begin position="1"/>
        <end position="95"/>
    </location>
</feature>
<keyword evidence="5" id="KW-0540">Nuclease</keyword>
<dbReference type="Proteomes" id="UP000000763">
    <property type="component" value="Chromosome 10"/>
</dbReference>
<keyword evidence="8" id="KW-0255">Endonuclease</keyword>
<evidence type="ECO:0000313" key="22">
    <source>
        <dbReference type="Proteomes" id="UP000000763"/>
    </source>
</evidence>
<keyword evidence="16" id="KW-0862">Zinc</keyword>
<dbReference type="GO" id="GO:0015074">
    <property type="term" value="P:DNA integration"/>
    <property type="evidence" value="ECO:0007669"/>
    <property type="project" value="UniProtKB-KW"/>
</dbReference>
<keyword evidence="16" id="KW-0863">Zinc-finger</keyword>
<dbReference type="CDD" id="cd00303">
    <property type="entry name" value="retropepsin_like"/>
    <property type="match status" value="1"/>
</dbReference>
<dbReference type="GO" id="GO:0006508">
    <property type="term" value="P:proteolysis"/>
    <property type="evidence" value="ECO:0007669"/>
    <property type="project" value="UniProtKB-KW"/>
</dbReference>
<dbReference type="InterPro" id="IPR001878">
    <property type="entry name" value="Znf_CCHC"/>
</dbReference>
<dbReference type="CDD" id="cd01647">
    <property type="entry name" value="RT_LTR"/>
    <property type="match status" value="1"/>
</dbReference>
<feature type="domain" description="CCHC-type" evidence="18">
    <location>
        <begin position="272"/>
        <end position="287"/>
    </location>
</feature>
<sequence>MASRPRRAAHAPARFGFEQGRVEPEANHESANEQSHHSNRSHHTVSRNAEIEQPHRSNRSHHTASRNAEVEQSHRSHRTASHNSGEERLPSPPHVENNMQHLMAVQTQIVQGLAAAIAGFQHNAHGNGHPHRGNNRSKLTDFLRSRPPEFSQTVKPAEADDWLKDVDRKLNLVQCTPVEKTLYASHQLRGPAADWWENYCNAHPEPTNIAWDEFVMAFHAAHVPKSTIDMKKEEFNRLKQGNNSVNEYLSQFNKLARVTSFKSPLGPSAVQCFRCNQMGHYARQCPQNPTNTNSGHANGSTARTPTPAAAQSRPSSQASGQGSRASNNFGRGRVNHIQAETAQDAPDVVMGMFSVNSVPAIVLFDSGASHSFISQAFVKRNGWKTQNLRVPMIVHSPGRNIRATQIYPEVNLRIEEVDFLAKPIVLDSQSLDIILGMDWLAKHKGQIDCAEKSITLQGPGGKQVRFTSNTPTASRSILTYLQVTSLESVPIVCEYPDVFPEELTSMPSDREIEFAIELAPGTAPIAKRPYRMAANELAEVKRQIEELESKGYHQLKIRSEDIPKTAFSTRYGLYEFTVMSFGLTNAPAFFMNLMNKIFMEYLDQFVVVFIDDILIYSKNEEEHAEHLMLIIEKLRDHQLFAKFSKCEFWLDRVAFLGHVISSNGVEVDPSKVEAVLAWNPPKNVSEIRSFLGLAGYYRRFIEGFSKLARPMTELLKKEKKFQWSTACEDSFQEMKKRQGLGCVLMQERKVVAYASRQLRPHEVNYPTHDLELAAVVHALKIWRHYLIGSRCEVYTDHKSLKYIFTQTELNMRQRRWLELIKDYDLGIHYHPGKANVVADALSRKTYCNVAQIWPDQDHLCRELEKLRLTVENKGTDFSIDDQGTVWCGPRICVPAKKELRDLILKEAHESAYSIHPGSTKMYQDIKAYFWWAGMKRDVAEYIALCDICQRVKAEHQRPAGLLQPLPIPEWKWEEIGMDFITGLPRTPSGYDSIWVIVDRLTKSAHFVPVKTTFDGKKLAELYMTHVVCRFGCPKKIVSDRGTQFTSRFWKQLHEALGTDLNFSTAYHPQTDGQTERVNQILEDMLRACALDFEGTWDRCLPYTEFSYNNSYQASIQMSPNEAMFGRKCRTPLCWNEVGEALVFGPDMLKAAEEQVKLIRERLKTSQNCQKNYADNRRRDLEFEKGDHVYLRVSPLRGMRRFGMSGKLAPRYIGPYLITARRGEVAYQLELPEGLADVHNVFHVSQLKKCLRVPEEQVPLGNIELEKNLAYKERPIKVLEEAERQTRRKTIKFDKVQWSNHSEDEATWEREDLLRAEFPELLP</sequence>
<dbReference type="FunFam" id="3.30.70.270:FF:000020">
    <property type="entry name" value="Transposon Tf2-6 polyprotein-like Protein"/>
    <property type="match status" value="1"/>
</dbReference>
<dbReference type="GO" id="GO:0006310">
    <property type="term" value="P:DNA recombination"/>
    <property type="evidence" value="ECO:0007669"/>
    <property type="project" value="UniProtKB-KW"/>
</dbReference>
<feature type="domain" description="Integrase catalytic" evidence="20">
    <location>
        <begin position="962"/>
        <end position="1127"/>
    </location>
</feature>
<dbReference type="Gene3D" id="3.30.70.270">
    <property type="match status" value="2"/>
</dbReference>
<proteinExistence type="predicted"/>
<protein>
    <recommendedName>
        <fullName evidence="1">RNA-directed DNA polymerase</fullName>
        <ecNumber evidence="1">2.7.7.49</ecNumber>
    </recommendedName>
</protein>
<evidence type="ECO:0000256" key="5">
    <source>
        <dbReference type="ARBA" id="ARBA00022722"/>
    </source>
</evidence>
<evidence type="ECO:0000256" key="7">
    <source>
        <dbReference type="ARBA" id="ARBA00022750"/>
    </source>
</evidence>
<dbReference type="SUPFAM" id="SSF53098">
    <property type="entry name" value="Ribonuclease H-like"/>
    <property type="match status" value="1"/>
</dbReference>
<dbReference type="InterPro" id="IPR050951">
    <property type="entry name" value="Retrovirus_Pol_polyprotein"/>
</dbReference>
<keyword evidence="7" id="KW-0064">Aspartyl protease</keyword>
<dbReference type="GO" id="GO:0004190">
    <property type="term" value="F:aspartic-type endopeptidase activity"/>
    <property type="evidence" value="ECO:0007669"/>
    <property type="project" value="UniProtKB-KW"/>
</dbReference>